<reference evidence="1" key="1">
    <citation type="submission" date="2020-03" db="EMBL/GenBank/DDBJ databases">
        <title>The deep terrestrial virosphere.</title>
        <authorList>
            <person name="Holmfeldt K."/>
            <person name="Nilsson E."/>
            <person name="Simone D."/>
            <person name="Lopez-Fernandez M."/>
            <person name="Wu X."/>
            <person name="de Brujin I."/>
            <person name="Lundin D."/>
            <person name="Andersson A."/>
            <person name="Bertilsson S."/>
            <person name="Dopson M."/>
        </authorList>
    </citation>
    <scope>NUCLEOTIDE SEQUENCE</scope>
    <source>
        <strain evidence="1">MM415B01532</strain>
    </source>
</reference>
<dbReference type="InterPro" id="IPR013320">
    <property type="entry name" value="ConA-like_dom_sf"/>
</dbReference>
<dbReference type="Pfam" id="PF13385">
    <property type="entry name" value="Laminin_G_3"/>
    <property type="match status" value="1"/>
</dbReference>
<gene>
    <name evidence="1" type="ORF">MM415B01532_0004</name>
</gene>
<dbReference type="AlphaFoldDB" id="A0A6M3IKU0"/>
<evidence type="ECO:0000313" key="1">
    <source>
        <dbReference type="EMBL" id="QJA57955.1"/>
    </source>
</evidence>
<protein>
    <submittedName>
        <fullName evidence="1">Putative structural protein</fullName>
    </submittedName>
</protein>
<dbReference type="SUPFAM" id="SSF49899">
    <property type="entry name" value="Concanavalin A-like lectins/glucanases"/>
    <property type="match status" value="1"/>
</dbReference>
<proteinExistence type="predicted"/>
<sequence length="265" mass="29509">MSIWTPPKFGNAPFGPELTRGLVGYWPLDDQGGIAYDRSGHGNNGTLVGNTVTAISTRGRCLSFDGAGDYVNVGNNESLNFGTLTNFSISGWFKTESTNDYMWIVTKGQDFNTSMFGIRKFSDHKLHFRIYDNLDVGVDLVTNNVINDGVWHHVVAVANRNGNATMYIDANLQTDSQNISSVGNITHTLQSLRISRNPDLNVTTQDWNGLIDEVMIFNRALSAQEVQQLYLYGLHKHRDLIELWTAAASGTIIPLIQYYNQQARA</sequence>
<name>A0A6M3IKU0_9ZZZZ</name>
<organism evidence="1">
    <name type="scientific">viral metagenome</name>
    <dbReference type="NCBI Taxonomy" id="1070528"/>
    <lineage>
        <taxon>unclassified sequences</taxon>
        <taxon>metagenomes</taxon>
        <taxon>organismal metagenomes</taxon>
    </lineage>
</organism>
<dbReference type="EMBL" id="MT141301">
    <property type="protein sequence ID" value="QJA57955.1"/>
    <property type="molecule type" value="Genomic_DNA"/>
</dbReference>
<accession>A0A6M3IKU0</accession>
<dbReference type="Gene3D" id="2.60.120.200">
    <property type="match status" value="1"/>
</dbReference>